<keyword evidence="1 3" id="KW-0732">Signal</keyword>
<dbReference type="InterPro" id="IPR051024">
    <property type="entry name" value="GlcNAc_Chitin_IntDeg"/>
</dbReference>
<feature type="domain" description="Chitin-binding type-4" evidence="4">
    <location>
        <begin position="33"/>
        <end position="200"/>
    </location>
</feature>
<gene>
    <name evidence="5" type="ORF">UTRI_06024</name>
</gene>
<organism evidence="5 6">
    <name type="scientific">Ustilago trichophora</name>
    <dbReference type="NCBI Taxonomy" id="86804"/>
    <lineage>
        <taxon>Eukaryota</taxon>
        <taxon>Fungi</taxon>
        <taxon>Dikarya</taxon>
        <taxon>Basidiomycota</taxon>
        <taxon>Ustilaginomycotina</taxon>
        <taxon>Ustilaginomycetes</taxon>
        <taxon>Ustilaginales</taxon>
        <taxon>Ustilaginaceae</taxon>
        <taxon>Ustilago</taxon>
    </lineage>
</organism>
<dbReference type="Gene3D" id="2.70.50.50">
    <property type="entry name" value="chitin-binding protein cbp21"/>
    <property type="match status" value="1"/>
</dbReference>
<dbReference type="AlphaFoldDB" id="A0A5C3EJE2"/>
<evidence type="ECO:0000256" key="2">
    <source>
        <dbReference type="SAM" id="MobiDB-lite"/>
    </source>
</evidence>
<dbReference type="InterPro" id="IPR004302">
    <property type="entry name" value="Cellulose/chitin-bd_N"/>
</dbReference>
<sequence>MTFRISASSFSLFHLVALVATLSHLLIGLVDAHGYVNYPASRSYMCKQGQAKNCGEIQYEPQSVEAPKGLPFARNSDGKLCSAGLSQFSELDRQGAKVWPTTKASDVQSFSWTFTAQHATTNFKYYITKPDWDSTTTRALTATDFESHPFLVVPMNAKAPARTMNHDLSKNMPSRSGYHVVYAVWTVDNTVNAFYQCIDLDFGGKSSSGTSGNSAPANSSGSASANTSNVSTTNSGPSTTNAGGNTSSSAGSSSGSSAPTTTTTATDFGSSANSSASTSSTNHKNNAAKGSSCRLKRRRAPSASILAARADFHRQKMQFQRKRQA</sequence>
<evidence type="ECO:0000256" key="3">
    <source>
        <dbReference type="SAM" id="SignalP"/>
    </source>
</evidence>
<feature type="compositionally biased region" description="Basic residues" evidence="2">
    <location>
        <begin position="315"/>
        <end position="325"/>
    </location>
</feature>
<reference evidence="5 6" key="1">
    <citation type="submission" date="2018-03" db="EMBL/GenBank/DDBJ databases">
        <authorList>
            <person name="Guldener U."/>
        </authorList>
    </citation>
    <scope>NUCLEOTIDE SEQUENCE [LARGE SCALE GENOMIC DNA]</scope>
    <source>
        <strain evidence="5 6">NBRC100155</strain>
    </source>
</reference>
<feature type="compositionally biased region" description="Low complexity" evidence="2">
    <location>
        <begin position="207"/>
        <end position="288"/>
    </location>
</feature>
<protein>
    <submittedName>
        <fullName evidence="5">Related to Chitin-binding protein</fullName>
    </submittedName>
</protein>
<dbReference type="Pfam" id="PF03067">
    <property type="entry name" value="LPMO_10"/>
    <property type="match status" value="1"/>
</dbReference>
<feature type="region of interest" description="Disordered" evidence="2">
    <location>
        <begin position="206"/>
        <end position="325"/>
    </location>
</feature>
<keyword evidence="6" id="KW-1185">Reference proteome</keyword>
<evidence type="ECO:0000256" key="1">
    <source>
        <dbReference type="ARBA" id="ARBA00022729"/>
    </source>
</evidence>
<feature type="chain" id="PRO_5022918668" evidence="3">
    <location>
        <begin position="33"/>
        <end position="325"/>
    </location>
</feature>
<dbReference type="PANTHER" id="PTHR34823">
    <property type="entry name" value="GLCNAC-BINDING PROTEIN A"/>
    <property type="match status" value="1"/>
</dbReference>
<evidence type="ECO:0000313" key="5">
    <source>
        <dbReference type="EMBL" id="SPO30185.1"/>
    </source>
</evidence>
<evidence type="ECO:0000259" key="4">
    <source>
        <dbReference type="Pfam" id="PF03067"/>
    </source>
</evidence>
<dbReference type="CDD" id="cd21177">
    <property type="entry name" value="LPMO_AA10"/>
    <property type="match status" value="1"/>
</dbReference>
<proteinExistence type="predicted"/>
<feature type="signal peptide" evidence="3">
    <location>
        <begin position="1"/>
        <end position="32"/>
    </location>
</feature>
<dbReference type="PANTHER" id="PTHR34823:SF1">
    <property type="entry name" value="CHITIN-BINDING TYPE-4 DOMAIN-CONTAINING PROTEIN"/>
    <property type="match status" value="1"/>
</dbReference>
<dbReference type="InterPro" id="IPR014756">
    <property type="entry name" value="Ig_E-set"/>
</dbReference>
<accession>A0A5C3EJE2</accession>
<evidence type="ECO:0000313" key="6">
    <source>
        <dbReference type="Proteomes" id="UP000324022"/>
    </source>
</evidence>
<dbReference type="SUPFAM" id="SSF81296">
    <property type="entry name" value="E set domains"/>
    <property type="match status" value="1"/>
</dbReference>
<dbReference type="OrthoDB" id="2550057at2759"/>
<dbReference type="Proteomes" id="UP000324022">
    <property type="component" value="Unassembled WGS sequence"/>
</dbReference>
<dbReference type="EMBL" id="OOIN01000031">
    <property type="protein sequence ID" value="SPO30185.1"/>
    <property type="molecule type" value="Genomic_DNA"/>
</dbReference>
<name>A0A5C3EJE2_9BASI</name>